<dbReference type="InterPro" id="IPR005764">
    <property type="entry name" value="Ade_phspho_trans"/>
</dbReference>
<dbReference type="STRING" id="461836.A0A0L0D8Z8"/>
<evidence type="ECO:0000256" key="7">
    <source>
        <dbReference type="ARBA" id="ARBA00011893"/>
    </source>
</evidence>
<evidence type="ECO:0000313" key="14">
    <source>
        <dbReference type="Proteomes" id="UP000054408"/>
    </source>
</evidence>
<dbReference type="EMBL" id="GL349448">
    <property type="protein sequence ID" value="KNC47768.1"/>
    <property type="molecule type" value="Genomic_DNA"/>
</dbReference>
<keyword evidence="8" id="KW-0963">Cytoplasm</keyword>
<dbReference type="RefSeq" id="XP_013759246.1">
    <property type="nucleotide sequence ID" value="XM_013903792.1"/>
</dbReference>
<comment type="subunit">
    <text evidence="6">Homodimer.</text>
</comment>
<evidence type="ECO:0000256" key="8">
    <source>
        <dbReference type="ARBA" id="ARBA00022490"/>
    </source>
</evidence>
<dbReference type="AlphaFoldDB" id="A0A0L0D8Z8"/>
<evidence type="ECO:0000256" key="1">
    <source>
        <dbReference type="ARBA" id="ARBA00000868"/>
    </source>
</evidence>
<evidence type="ECO:0000256" key="6">
    <source>
        <dbReference type="ARBA" id="ARBA00011738"/>
    </source>
</evidence>
<dbReference type="NCBIfam" id="TIGR01090">
    <property type="entry name" value="apt"/>
    <property type="match status" value="1"/>
</dbReference>
<dbReference type="Proteomes" id="UP000054408">
    <property type="component" value="Unassembled WGS sequence"/>
</dbReference>
<dbReference type="GO" id="GO:0002055">
    <property type="term" value="F:adenine binding"/>
    <property type="evidence" value="ECO:0007669"/>
    <property type="project" value="TreeGrafter"/>
</dbReference>
<dbReference type="NCBIfam" id="NF002634">
    <property type="entry name" value="PRK02304.1-3"/>
    <property type="match status" value="1"/>
</dbReference>
<dbReference type="UniPathway" id="UPA00588">
    <property type="reaction ID" value="UER00646"/>
</dbReference>
<dbReference type="GO" id="GO:0005737">
    <property type="term" value="C:cytoplasm"/>
    <property type="evidence" value="ECO:0007669"/>
    <property type="project" value="UniProtKB-SubCell"/>
</dbReference>
<dbReference type="SUPFAM" id="SSF53271">
    <property type="entry name" value="PRTase-like"/>
    <property type="match status" value="1"/>
</dbReference>
<dbReference type="OMA" id="QAYDLEY"/>
<dbReference type="eggNOG" id="KOG1712">
    <property type="taxonomic scope" value="Eukaryota"/>
</dbReference>
<dbReference type="InterPro" id="IPR050054">
    <property type="entry name" value="UPRTase/APRTase"/>
</dbReference>
<evidence type="ECO:0000256" key="5">
    <source>
        <dbReference type="ARBA" id="ARBA00008391"/>
    </source>
</evidence>
<evidence type="ECO:0000256" key="4">
    <source>
        <dbReference type="ARBA" id="ARBA00004659"/>
    </source>
</evidence>
<sequence length="277" mass="28970">MNPYFYHGAWPPQHPSAGGHGAMPMPSVLGLPPMPPVFGMAHSHPSLASHAAGSSNAVTPLHHMYYHGPCQALMASSSKQTVPAAGEPPLVDAEGNVDKVAKAKVVSMIKAVPDFPKPGIVFRDITTLVEHPEGLDLTTDIIAAYYAARGAQLDAVVGCEARGFIWGATLARQLGVGLIVLRKKGKLPRETISRDYSLEYGSASLECHVDSITPGMRVVLVDDLLATGGTMAASVALVRELGADVVGTAFISDLPALGGRAKLEGDGIDVFSIVAFD</sequence>
<dbReference type="GO" id="GO:0003999">
    <property type="term" value="F:adenine phosphoribosyltransferase activity"/>
    <property type="evidence" value="ECO:0007669"/>
    <property type="project" value="UniProtKB-EC"/>
</dbReference>
<dbReference type="EC" id="2.4.2.7" evidence="7"/>
<dbReference type="NCBIfam" id="NF002636">
    <property type="entry name" value="PRK02304.1-5"/>
    <property type="match status" value="1"/>
</dbReference>
<reference evidence="13 14" key="1">
    <citation type="submission" date="2010-05" db="EMBL/GenBank/DDBJ databases">
        <title>The Genome Sequence of Thecamonas trahens ATCC 50062.</title>
        <authorList>
            <consortium name="The Broad Institute Genome Sequencing Platform"/>
            <person name="Russ C."/>
            <person name="Cuomo C."/>
            <person name="Shea T."/>
            <person name="Young S.K."/>
            <person name="Zeng Q."/>
            <person name="Koehrsen M."/>
            <person name="Haas B."/>
            <person name="Borodovsky M."/>
            <person name="Guigo R."/>
            <person name="Alvarado L."/>
            <person name="Berlin A."/>
            <person name="Bochicchio J."/>
            <person name="Borenstein D."/>
            <person name="Chapman S."/>
            <person name="Chen Z."/>
            <person name="Freedman E."/>
            <person name="Gellesch M."/>
            <person name="Goldberg J."/>
            <person name="Griggs A."/>
            <person name="Gujja S."/>
            <person name="Heilman E."/>
            <person name="Heiman D."/>
            <person name="Hepburn T."/>
            <person name="Howarth C."/>
            <person name="Jen D."/>
            <person name="Larson L."/>
            <person name="Mehta T."/>
            <person name="Park D."/>
            <person name="Pearson M."/>
            <person name="Roberts A."/>
            <person name="Saif S."/>
            <person name="Shenoy N."/>
            <person name="Sisk P."/>
            <person name="Stolte C."/>
            <person name="Sykes S."/>
            <person name="Thomson T."/>
            <person name="Walk T."/>
            <person name="White J."/>
            <person name="Yandava C."/>
            <person name="Burger G."/>
            <person name="Gray M.W."/>
            <person name="Holland P.W.H."/>
            <person name="King N."/>
            <person name="Lang F.B.F."/>
            <person name="Roger A.J."/>
            <person name="Ruiz-Trillo I."/>
            <person name="Lander E."/>
            <person name="Nusbaum C."/>
        </authorList>
    </citation>
    <scope>NUCLEOTIDE SEQUENCE [LARGE SCALE GENOMIC DNA]</scope>
    <source>
        <strain evidence="13 14">ATCC 50062</strain>
    </source>
</reference>
<proteinExistence type="inferred from homology"/>
<evidence type="ECO:0000256" key="3">
    <source>
        <dbReference type="ARBA" id="ARBA00004496"/>
    </source>
</evidence>
<dbReference type="GO" id="GO:0006166">
    <property type="term" value="P:purine ribonucleoside salvage"/>
    <property type="evidence" value="ECO:0007669"/>
    <property type="project" value="UniProtKB-KW"/>
</dbReference>
<comment type="function">
    <text evidence="2">Catalyzes a salvage reaction resulting in the formation of AMP, that is energically less costly than de novo synthesis.</text>
</comment>
<dbReference type="FunFam" id="3.40.50.2020:FF:000004">
    <property type="entry name" value="Adenine phosphoribosyltransferase"/>
    <property type="match status" value="1"/>
</dbReference>
<name>A0A0L0D8Z8_THETB</name>
<dbReference type="InterPro" id="IPR000836">
    <property type="entry name" value="PRTase_dom"/>
</dbReference>
<dbReference type="GO" id="GO:0044209">
    <property type="term" value="P:AMP salvage"/>
    <property type="evidence" value="ECO:0007669"/>
    <property type="project" value="UniProtKB-UniPathway"/>
</dbReference>
<keyword evidence="11" id="KW-0660">Purine salvage</keyword>
<evidence type="ECO:0000256" key="2">
    <source>
        <dbReference type="ARBA" id="ARBA00003968"/>
    </source>
</evidence>
<comment type="subcellular location">
    <subcellularLocation>
        <location evidence="3">Cytoplasm</location>
    </subcellularLocation>
</comment>
<dbReference type="HAMAP" id="MF_00004">
    <property type="entry name" value="Aden_phosphoribosyltr"/>
    <property type="match status" value="1"/>
</dbReference>
<evidence type="ECO:0000313" key="13">
    <source>
        <dbReference type="EMBL" id="KNC47768.1"/>
    </source>
</evidence>
<accession>A0A0L0D8Z8</accession>
<dbReference type="GO" id="GO:0016208">
    <property type="term" value="F:AMP binding"/>
    <property type="evidence" value="ECO:0007669"/>
    <property type="project" value="TreeGrafter"/>
</dbReference>
<dbReference type="CDD" id="cd06223">
    <property type="entry name" value="PRTases_typeI"/>
    <property type="match status" value="1"/>
</dbReference>
<keyword evidence="9 13" id="KW-0328">Glycosyltransferase</keyword>
<evidence type="ECO:0000256" key="10">
    <source>
        <dbReference type="ARBA" id="ARBA00022679"/>
    </source>
</evidence>
<evidence type="ECO:0000259" key="12">
    <source>
        <dbReference type="Pfam" id="PF00156"/>
    </source>
</evidence>
<organism evidence="13 14">
    <name type="scientific">Thecamonas trahens ATCC 50062</name>
    <dbReference type="NCBI Taxonomy" id="461836"/>
    <lineage>
        <taxon>Eukaryota</taxon>
        <taxon>Apusozoa</taxon>
        <taxon>Apusomonadida</taxon>
        <taxon>Apusomonadidae</taxon>
        <taxon>Thecamonas</taxon>
    </lineage>
</organism>
<dbReference type="Gene3D" id="3.40.50.2020">
    <property type="match status" value="1"/>
</dbReference>
<dbReference type="GO" id="GO:0006168">
    <property type="term" value="P:adenine salvage"/>
    <property type="evidence" value="ECO:0007669"/>
    <property type="project" value="InterPro"/>
</dbReference>
<dbReference type="InterPro" id="IPR029057">
    <property type="entry name" value="PRTase-like"/>
</dbReference>
<dbReference type="PANTHER" id="PTHR32315">
    <property type="entry name" value="ADENINE PHOSPHORIBOSYLTRANSFERASE"/>
    <property type="match status" value="1"/>
</dbReference>
<dbReference type="GeneID" id="25563561"/>
<comment type="catalytic activity">
    <reaction evidence="1">
        <text>AMP + diphosphate = 5-phospho-alpha-D-ribose 1-diphosphate + adenine</text>
        <dbReference type="Rhea" id="RHEA:16609"/>
        <dbReference type="ChEBI" id="CHEBI:16708"/>
        <dbReference type="ChEBI" id="CHEBI:33019"/>
        <dbReference type="ChEBI" id="CHEBI:58017"/>
        <dbReference type="ChEBI" id="CHEBI:456215"/>
        <dbReference type="EC" id="2.4.2.7"/>
    </reaction>
</comment>
<protein>
    <recommendedName>
        <fullName evidence="7">adenine phosphoribosyltransferase</fullName>
        <ecNumber evidence="7">2.4.2.7</ecNumber>
    </recommendedName>
</protein>
<evidence type="ECO:0000256" key="9">
    <source>
        <dbReference type="ARBA" id="ARBA00022676"/>
    </source>
</evidence>
<keyword evidence="10 13" id="KW-0808">Transferase</keyword>
<dbReference type="PANTHER" id="PTHR32315:SF3">
    <property type="entry name" value="ADENINE PHOSPHORIBOSYLTRANSFERASE"/>
    <property type="match status" value="1"/>
</dbReference>
<comment type="similarity">
    <text evidence="5">Belongs to the purine/pyrimidine phosphoribosyltransferase family.</text>
</comment>
<comment type="pathway">
    <text evidence="4">Purine metabolism; AMP biosynthesis via salvage pathway; AMP from adenine: step 1/1.</text>
</comment>
<keyword evidence="14" id="KW-1185">Reference proteome</keyword>
<dbReference type="OrthoDB" id="363185at2759"/>
<gene>
    <name evidence="13" type="ORF">AMSG_03995</name>
</gene>
<dbReference type="Pfam" id="PF00156">
    <property type="entry name" value="Pribosyltran"/>
    <property type="match status" value="1"/>
</dbReference>
<evidence type="ECO:0000256" key="11">
    <source>
        <dbReference type="ARBA" id="ARBA00022726"/>
    </source>
</evidence>
<feature type="domain" description="Phosphoribosyltransferase" evidence="12">
    <location>
        <begin position="126"/>
        <end position="253"/>
    </location>
</feature>